<dbReference type="PANTHER" id="PTHR13228:SF3">
    <property type="entry name" value="CONSERVED OLIGOMERIC GOLGI COMPLEX SUBUNIT 5"/>
    <property type="match status" value="1"/>
</dbReference>
<dbReference type="PANTHER" id="PTHR13228">
    <property type="entry name" value="CONSERVED OLIGOMERIC GOLGI COMPLEX COMPONENT 5"/>
    <property type="match status" value="1"/>
</dbReference>
<keyword evidence="8" id="KW-1185">Reference proteome</keyword>
<evidence type="ECO:0000259" key="5">
    <source>
        <dbReference type="Pfam" id="PF10392"/>
    </source>
</evidence>
<gene>
    <name evidence="7" type="ORF">HK105_207703</name>
</gene>
<reference evidence="7 8" key="1">
    <citation type="submission" date="2023-09" db="EMBL/GenBank/DDBJ databases">
        <title>Pangenome analysis of Batrachochytrium dendrobatidis and related Chytrids.</title>
        <authorList>
            <person name="Yacoub M.N."/>
            <person name="Stajich J.E."/>
            <person name="James T.Y."/>
        </authorList>
    </citation>
    <scope>NUCLEOTIDE SEQUENCE [LARGE SCALE GENOMIC DNA]</scope>
    <source>
        <strain evidence="7 8">JEL0888</strain>
    </source>
</reference>
<protein>
    <recommendedName>
        <fullName evidence="2">Conserved oligomeric Golgi complex subunit 5</fullName>
    </recommendedName>
</protein>
<keyword evidence="4" id="KW-0472">Membrane</keyword>
<evidence type="ECO:0000313" key="8">
    <source>
        <dbReference type="Proteomes" id="UP001527925"/>
    </source>
</evidence>
<dbReference type="EMBL" id="JADGIZ020000057">
    <property type="protein sequence ID" value="KAL2912816.1"/>
    <property type="molecule type" value="Genomic_DNA"/>
</dbReference>
<evidence type="ECO:0000256" key="2">
    <source>
        <dbReference type="ARBA" id="ARBA00020974"/>
    </source>
</evidence>
<dbReference type="Proteomes" id="UP001527925">
    <property type="component" value="Unassembled WGS sequence"/>
</dbReference>
<evidence type="ECO:0000259" key="6">
    <source>
        <dbReference type="Pfam" id="PF20649"/>
    </source>
</evidence>
<feature type="domain" description="Conserved oligomeric Golgi complex subunit 5 helical" evidence="6">
    <location>
        <begin position="176"/>
        <end position="390"/>
    </location>
</feature>
<proteinExistence type="predicted"/>
<dbReference type="InterPro" id="IPR048485">
    <property type="entry name" value="COG5_helical"/>
</dbReference>
<dbReference type="Pfam" id="PF10392">
    <property type="entry name" value="COG5_N"/>
    <property type="match status" value="1"/>
</dbReference>
<dbReference type="InterPro" id="IPR049176">
    <property type="entry name" value="COG5_N"/>
</dbReference>
<comment type="subcellular location">
    <subcellularLocation>
        <location evidence="1">Golgi apparatus membrane</location>
        <topology evidence="1">Peripheral membrane protein</topology>
    </subcellularLocation>
</comment>
<evidence type="ECO:0000256" key="3">
    <source>
        <dbReference type="ARBA" id="ARBA00023034"/>
    </source>
</evidence>
<dbReference type="InterPro" id="IPR019465">
    <property type="entry name" value="Cog5"/>
</dbReference>
<accession>A0ABR4MZX6</accession>
<evidence type="ECO:0000256" key="1">
    <source>
        <dbReference type="ARBA" id="ARBA00004395"/>
    </source>
</evidence>
<comment type="caution">
    <text evidence="7">The sequence shown here is derived from an EMBL/GenBank/DDBJ whole genome shotgun (WGS) entry which is preliminary data.</text>
</comment>
<feature type="domain" description="Conserved oligomeric Golgi complex subunit 5 N-terminal" evidence="5">
    <location>
        <begin position="26"/>
        <end position="146"/>
    </location>
</feature>
<organism evidence="7 8">
    <name type="scientific">Polyrhizophydium stewartii</name>
    <dbReference type="NCBI Taxonomy" id="2732419"/>
    <lineage>
        <taxon>Eukaryota</taxon>
        <taxon>Fungi</taxon>
        <taxon>Fungi incertae sedis</taxon>
        <taxon>Chytridiomycota</taxon>
        <taxon>Chytridiomycota incertae sedis</taxon>
        <taxon>Chytridiomycetes</taxon>
        <taxon>Rhizophydiales</taxon>
        <taxon>Rhizophydiales incertae sedis</taxon>
        <taxon>Polyrhizophydium</taxon>
    </lineage>
</organism>
<evidence type="ECO:0000313" key="7">
    <source>
        <dbReference type="EMBL" id="KAL2912816.1"/>
    </source>
</evidence>
<sequence>MSPVADDAAAPADLLDQQDFRDYSAAGFEPAAHATRLVSGDEVDISEVLGRLSYSIDFLNKRINEQVVRHYGSLLNQVNELNSTEAAMAVIRQRHQALQQSFGRIKSRLTGQYTQIQQCHQQIVRAQALNETLRQVDRFLRLVARLDVDMAAGSSEYAKTALHVFELESILAETDLSGIVAVDRERPLVAAHKDAIETHARKTLGEGLVEQGQAKVAEALQIYSNLGVMPARVKALLDGFVAGIVKEMHRALDMISLNAEMKETQQRTTSGGGVRRVNEPASAVATSNVAVWANILWTRTERLTDAIYADAVKLYLLGKVLARKRDPITHISFLDQVVELLGGDLTTLFWQAVSQNLDKELRLATKASQFLLQVLQAGYPRFMRIFHDLFTRVSLVSGSVFNESEKSSESQMPLKILSSFESAYVSRSLTRLLDTVNAAFPEKPTPGQRMTVSRDDVDKIVRTVSSELDVAKFDGHLLRLAAKNIHKALNMYTVKCEHLTPTDASAYQIGVSITGSQQLSIDILNCVAHLEASVWRLLEDFEGTAADAPLTESLNNMAKLMQNVVEPLFQSFAVEFEAVASKMHREDYASRASSQAARVPTGRSTETSVYFAELSAKLKWVAREILGRLQCDDDTREWAMSFSARVLEIVMRHASMTRPVNEQGKLRIAADMTQLEYLLNQIIGAYDLKLDADMVEAHRTLRAFRHLLFIDLAHIPNTPQLAHLSPVLVIHQILVRAHPVIPLPTQVFGWSETEYSVWLDSHTTAQALDALDKCLGFYVQDVTRRGETQYCIEYPVARSLLTLYLKQYADA</sequence>
<dbReference type="Pfam" id="PF20649">
    <property type="entry name" value="COG5_C"/>
    <property type="match status" value="1"/>
</dbReference>
<evidence type="ECO:0000256" key="4">
    <source>
        <dbReference type="ARBA" id="ARBA00023136"/>
    </source>
</evidence>
<keyword evidence="3" id="KW-0333">Golgi apparatus</keyword>
<name>A0ABR4MZX6_9FUNG</name>